<proteinExistence type="predicted"/>
<evidence type="ECO:0000313" key="2">
    <source>
        <dbReference type="Proteomes" id="UP001163603"/>
    </source>
</evidence>
<evidence type="ECO:0000313" key="1">
    <source>
        <dbReference type="EMBL" id="KAJ0006678.1"/>
    </source>
</evidence>
<sequence length="256" mass="29087">MGSRTPLRLPVIDFSKPNLKPGSPEWDSVKSQVRKALEEFGCFEALFDKVPVELRKSIFGALEALFDLPLQTKLRNLSKKPFHGYVGQYPQVPLYESMGIDDANIIEKVESMTNNLWPEGKESFSKTIVSFSEQVSELDQTIRRMILESFNLEKDRDEHMNSTNYLLRVTILYQNQVDGLEVQTKNGEWIQLKPSPDSFIAMIGDSLYAWTNGRLYSPYHRVMMTGNEARYSAGLFSIPKAAGQRAQSALKTYCGV</sequence>
<protein>
    <submittedName>
        <fullName evidence="1">Uncharacterized protein</fullName>
    </submittedName>
</protein>
<dbReference type="Proteomes" id="UP001163603">
    <property type="component" value="Chromosome 15"/>
</dbReference>
<accession>A0ACC0WWR9</accession>
<gene>
    <name evidence="1" type="ORF">Pint_30628</name>
</gene>
<reference evidence="2" key="1">
    <citation type="journal article" date="2023" name="G3 (Bethesda)">
        <title>Genome assembly and association tests identify interacting loci associated with vigor, precocity, and sex in interspecific pistachio rootstocks.</title>
        <authorList>
            <person name="Palmer W."/>
            <person name="Jacygrad E."/>
            <person name="Sagayaradj S."/>
            <person name="Cavanaugh K."/>
            <person name="Han R."/>
            <person name="Bertier L."/>
            <person name="Beede B."/>
            <person name="Kafkas S."/>
            <person name="Golino D."/>
            <person name="Preece J."/>
            <person name="Michelmore R."/>
        </authorList>
    </citation>
    <scope>NUCLEOTIDE SEQUENCE [LARGE SCALE GENOMIC DNA]</scope>
</reference>
<name>A0ACC0WWR9_9ROSI</name>
<dbReference type="EMBL" id="CM047750">
    <property type="protein sequence ID" value="KAJ0006678.1"/>
    <property type="molecule type" value="Genomic_DNA"/>
</dbReference>
<comment type="caution">
    <text evidence="1">The sequence shown here is derived from an EMBL/GenBank/DDBJ whole genome shotgun (WGS) entry which is preliminary data.</text>
</comment>
<organism evidence="1 2">
    <name type="scientific">Pistacia integerrima</name>
    <dbReference type="NCBI Taxonomy" id="434235"/>
    <lineage>
        <taxon>Eukaryota</taxon>
        <taxon>Viridiplantae</taxon>
        <taxon>Streptophyta</taxon>
        <taxon>Embryophyta</taxon>
        <taxon>Tracheophyta</taxon>
        <taxon>Spermatophyta</taxon>
        <taxon>Magnoliopsida</taxon>
        <taxon>eudicotyledons</taxon>
        <taxon>Gunneridae</taxon>
        <taxon>Pentapetalae</taxon>
        <taxon>rosids</taxon>
        <taxon>malvids</taxon>
        <taxon>Sapindales</taxon>
        <taxon>Anacardiaceae</taxon>
        <taxon>Pistacia</taxon>
    </lineage>
</organism>
<keyword evidence="2" id="KW-1185">Reference proteome</keyword>